<name>A0A654TQD6_MYCTX</name>
<proteinExistence type="predicted"/>
<dbReference type="EMBL" id="CSAD01000594">
    <property type="protein sequence ID" value="COW19569.1"/>
    <property type="molecule type" value="Genomic_DNA"/>
</dbReference>
<evidence type="ECO:0000313" key="2">
    <source>
        <dbReference type="EMBL" id="CFE62396.1"/>
    </source>
</evidence>
<dbReference type="AlphaFoldDB" id="A0A654TQD6"/>
<dbReference type="EMBL" id="CNFU01001470">
    <property type="protein sequence ID" value="CKT45916.1"/>
    <property type="molecule type" value="Genomic_DNA"/>
</dbReference>
<evidence type="ECO:0000313" key="3">
    <source>
        <dbReference type="EMBL" id="CKT45916.1"/>
    </source>
</evidence>
<evidence type="ECO:0000313" key="4">
    <source>
        <dbReference type="EMBL" id="COW19569.1"/>
    </source>
</evidence>
<reference evidence="6 7" key="1">
    <citation type="submission" date="2015-03" db="EMBL/GenBank/DDBJ databases">
        <authorList>
            <consortium name="Pathogen Informatics"/>
        </authorList>
    </citation>
    <scope>NUCLEOTIDE SEQUENCE [LARGE SCALE GENOMIC DNA]</scope>
    <source>
        <strain evidence="3 10">Bir 187</strain>
        <strain evidence="4 6">G09801536</strain>
        <strain evidence="1 8">G09901357</strain>
        <strain evidence="2 7">H09601792</strain>
        <strain evidence="5 9">P00601463</strain>
    </source>
</reference>
<dbReference type="EMBL" id="CHKL01000436">
    <property type="protein sequence ID" value="COW77849.1"/>
    <property type="molecule type" value="Genomic_DNA"/>
</dbReference>
<evidence type="ECO:0000313" key="9">
    <source>
        <dbReference type="Proteomes" id="UP000048600"/>
    </source>
</evidence>
<dbReference type="EMBL" id="CFOE01000104">
    <property type="protein sequence ID" value="CFE38774.1"/>
    <property type="molecule type" value="Genomic_DNA"/>
</dbReference>
<protein>
    <submittedName>
        <fullName evidence="2">Uncharacterized protein</fullName>
    </submittedName>
</protein>
<evidence type="ECO:0000313" key="8">
    <source>
        <dbReference type="Proteomes" id="UP000048289"/>
    </source>
</evidence>
<evidence type="ECO:0000313" key="10">
    <source>
        <dbReference type="Proteomes" id="UP000049023"/>
    </source>
</evidence>
<sequence length="99" mass="9767">MSTEPTITASTGEPNTALAIAPSASIGVNGSDNSARTALVNCQSAFKGAWVICAPRFAVCRPPASARAGYGEGGAFAGACSSGDGKALRTCSTDIACHS</sequence>
<evidence type="ECO:0000313" key="5">
    <source>
        <dbReference type="EMBL" id="COW77849.1"/>
    </source>
</evidence>
<accession>A0A654TQD6</accession>
<dbReference type="Proteomes" id="UP000046947">
    <property type="component" value="Unassembled WGS sequence"/>
</dbReference>
<dbReference type="Proteomes" id="UP000048600">
    <property type="component" value="Unassembled WGS sequence"/>
</dbReference>
<evidence type="ECO:0000313" key="6">
    <source>
        <dbReference type="Proteomes" id="UP000045842"/>
    </source>
</evidence>
<organism evidence="2 7">
    <name type="scientific">Mycobacterium tuberculosis</name>
    <dbReference type="NCBI Taxonomy" id="1773"/>
    <lineage>
        <taxon>Bacteria</taxon>
        <taxon>Bacillati</taxon>
        <taxon>Actinomycetota</taxon>
        <taxon>Actinomycetes</taxon>
        <taxon>Mycobacteriales</taxon>
        <taxon>Mycobacteriaceae</taxon>
        <taxon>Mycobacterium</taxon>
        <taxon>Mycobacterium tuberculosis complex</taxon>
    </lineage>
</organism>
<dbReference type="EMBL" id="CFOH01000596">
    <property type="protein sequence ID" value="CFE62396.1"/>
    <property type="molecule type" value="Genomic_DNA"/>
</dbReference>
<evidence type="ECO:0000313" key="1">
    <source>
        <dbReference type="EMBL" id="CFE38774.1"/>
    </source>
</evidence>
<gene>
    <name evidence="4" type="ORF">ERS007679_03346</name>
    <name evidence="1" type="ORF">ERS007681_01143</name>
    <name evidence="2" type="ORF">ERS007688_03040</name>
    <name evidence="5" type="ORF">ERS007741_03134</name>
    <name evidence="3" type="ORF">ERS027661_04386</name>
</gene>
<dbReference type="Proteomes" id="UP000045842">
    <property type="component" value="Unassembled WGS sequence"/>
</dbReference>
<dbReference type="Proteomes" id="UP000048289">
    <property type="component" value="Unassembled WGS sequence"/>
</dbReference>
<evidence type="ECO:0000313" key="7">
    <source>
        <dbReference type="Proteomes" id="UP000046947"/>
    </source>
</evidence>
<dbReference type="Proteomes" id="UP000049023">
    <property type="component" value="Unassembled WGS sequence"/>
</dbReference>